<dbReference type="AlphaFoldDB" id="A0A4S4KVB4"/>
<dbReference type="InterPro" id="IPR007109">
    <property type="entry name" value="Brix"/>
</dbReference>
<dbReference type="EMBL" id="SGPJ01000003">
    <property type="protein sequence ID" value="THH02645.1"/>
    <property type="molecule type" value="Genomic_DNA"/>
</dbReference>
<dbReference type="GO" id="GO:0030687">
    <property type="term" value="C:preribosome, large subunit precursor"/>
    <property type="evidence" value="ECO:0007669"/>
    <property type="project" value="TreeGrafter"/>
</dbReference>
<dbReference type="GO" id="GO:0000460">
    <property type="term" value="P:maturation of 5.8S rRNA"/>
    <property type="evidence" value="ECO:0007669"/>
    <property type="project" value="TreeGrafter"/>
</dbReference>
<feature type="compositionally biased region" description="Polar residues" evidence="1">
    <location>
        <begin position="1"/>
        <end position="12"/>
    </location>
</feature>
<evidence type="ECO:0000256" key="1">
    <source>
        <dbReference type="SAM" id="MobiDB-lite"/>
    </source>
</evidence>
<dbReference type="GO" id="GO:0005730">
    <property type="term" value="C:nucleolus"/>
    <property type="evidence" value="ECO:0007669"/>
    <property type="project" value="TreeGrafter"/>
</dbReference>
<feature type="compositionally biased region" description="Polar residues" evidence="1">
    <location>
        <begin position="73"/>
        <end position="96"/>
    </location>
</feature>
<dbReference type="SUPFAM" id="SSF52954">
    <property type="entry name" value="Class II aaRS ABD-related"/>
    <property type="match status" value="1"/>
</dbReference>
<organism evidence="3 4">
    <name type="scientific">Hermanssonia centrifuga</name>
    <dbReference type="NCBI Taxonomy" id="98765"/>
    <lineage>
        <taxon>Eukaryota</taxon>
        <taxon>Fungi</taxon>
        <taxon>Dikarya</taxon>
        <taxon>Basidiomycota</taxon>
        <taxon>Agaricomycotina</taxon>
        <taxon>Agaricomycetes</taxon>
        <taxon>Polyporales</taxon>
        <taxon>Meruliaceae</taxon>
        <taxon>Hermanssonia</taxon>
    </lineage>
</organism>
<keyword evidence="4" id="KW-1185">Reference proteome</keyword>
<protein>
    <recommendedName>
        <fullName evidence="2">Brix domain-containing protein</fullName>
    </recommendedName>
</protein>
<evidence type="ECO:0000313" key="4">
    <source>
        <dbReference type="Proteomes" id="UP000309038"/>
    </source>
</evidence>
<feature type="domain" description="Brix" evidence="2">
    <location>
        <begin position="127"/>
        <end position="312"/>
    </location>
</feature>
<reference evidence="3 4" key="1">
    <citation type="submission" date="2019-02" db="EMBL/GenBank/DDBJ databases">
        <title>Genome sequencing of the rare red list fungi Phlebia centrifuga.</title>
        <authorList>
            <person name="Buettner E."/>
            <person name="Kellner H."/>
        </authorList>
    </citation>
    <scope>NUCLEOTIDE SEQUENCE [LARGE SCALE GENOMIC DNA]</scope>
    <source>
        <strain evidence="3 4">DSM 108282</strain>
    </source>
</reference>
<dbReference type="PROSITE" id="PS50833">
    <property type="entry name" value="BRIX"/>
    <property type="match status" value="1"/>
</dbReference>
<dbReference type="Proteomes" id="UP000309038">
    <property type="component" value="Unassembled WGS sequence"/>
</dbReference>
<proteinExistence type="predicted"/>
<dbReference type="PANTHER" id="PTHR22734:SF3">
    <property type="entry name" value="RIBOSOME PRODUCTION FACTOR 1"/>
    <property type="match status" value="1"/>
</dbReference>
<dbReference type="Pfam" id="PF04427">
    <property type="entry name" value="Brix"/>
    <property type="match status" value="1"/>
</dbReference>
<dbReference type="GO" id="GO:0042134">
    <property type="term" value="F:rRNA primary transcript binding"/>
    <property type="evidence" value="ECO:0007669"/>
    <property type="project" value="InterPro"/>
</dbReference>
<accession>A0A4S4KVB4</accession>
<comment type="caution">
    <text evidence="3">The sequence shown here is derived from an EMBL/GenBank/DDBJ whole genome shotgun (WGS) entry which is preliminary data.</text>
</comment>
<dbReference type="SMART" id="SM00879">
    <property type="entry name" value="Brix"/>
    <property type="match status" value="1"/>
</dbReference>
<dbReference type="GO" id="GO:0000470">
    <property type="term" value="P:maturation of LSU-rRNA"/>
    <property type="evidence" value="ECO:0007669"/>
    <property type="project" value="TreeGrafter"/>
</dbReference>
<feature type="compositionally biased region" description="Basic residues" evidence="1">
    <location>
        <begin position="23"/>
        <end position="35"/>
    </location>
</feature>
<feature type="region of interest" description="Disordered" evidence="1">
    <location>
        <begin position="1"/>
        <end position="104"/>
    </location>
</feature>
<evidence type="ECO:0000259" key="2">
    <source>
        <dbReference type="PROSITE" id="PS50833"/>
    </source>
</evidence>
<dbReference type="PANTHER" id="PTHR22734">
    <property type="entry name" value="U3 SMALL NUCLEOLAR RIBONUCLEOPROTEIN PROTEIN IMP4"/>
    <property type="match status" value="1"/>
</dbReference>
<name>A0A4S4KVB4_9APHY</name>
<dbReference type="InterPro" id="IPR044281">
    <property type="entry name" value="IMP4/RPF1"/>
</dbReference>
<dbReference type="Gene3D" id="3.40.50.10480">
    <property type="entry name" value="Probable brix-domain ribosomal biogenesis protein"/>
    <property type="match status" value="1"/>
</dbReference>
<gene>
    <name evidence="3" type="ORF">EW026_g210</name>
</gene>
<evidence type="ECO:0000313" key="3">
    <source>
        <dbReference type="EMBL" id="THH02645.1"/>
    </source>
</evidence>
<sequence>MPTSRFEPSSIKNKFKREEISRKVKKNKGQAKLQKRLAQAKAEADNPGAKKRRQLENVPRTLDNTRDFDPSILTANPSASEVQPGSEPVASSSSAPHEQLQDESAADIASDPFADYFSGAADPSIPPKVLITTSQKATRVTYEFCEELVGIFPGAELIRRKKGKGSEMGKIAGWAAGRQYSHMMVVNEDMKKPNAITLIYLPDGPTAYFKLTSIELSQQISGHARATAHFPELVLNGFVTRLGHTVGRLFQTLFPPVPEFQGRQVVTLHNQRDFLFFRRHRYAFRSVEKVALQEIGPRFTLKLKWLKKGLPAVKNIGEVAKDLEFDTFENIEPEGKQGQAAQAVAPEGDMEVDIAAEGSTESQSNPVVPPKDDEYQWIWKPELETSRRTFFL</sequence>